<organism evidence="1 2">
    <name type="scientific">Allacma fusca</name>
    <dbReference type="NCBI Taxonomy" id="39272"/>
    <lineage>
        <taxon>Eukaryota</taxon>
        <taxon>Metazoa</taxon>
        <taxon>Ecdysozoa</taxon>
        <taxon>Arthropoda</taxon>
        <taxon>Hexapoda</taxon>
        <taxon>Collembola</taxon>
        <taxon>Symphypleona</taxon>
        <taxon>Sminthuridae</taxon>
        <taxon>Allacma</taxon>
    </lineage>
</organism>
<sequence>VHLEYFAAIRRHALYLP</sequence>
<evidence type="ECO:0000313" key="2">
    <source>
        <dbReference type="Proteomes" id="UP000708208"/>
    </source>
</evidence>
<evidence type="ECO:0000313" key="1">
    <source>
        <dbReference type="EMBL" id="CAG7730199.1"/>
    </source>
</evidence>
<comment type="caution">
    <text evidence="1">The sequence shown here is derived from an EMBL/GenBank/DDBJ whole genome shotgun (WGS) entry which is preliminary data.</text>
</comment>
<name>A0A8J2K2T3_9HEXA</name>
<keyword evidence="2" id="KW-1185">Reference proteome</keyword>
<dbReference type="EMBL" id="CAJVCH010190466">
    <property type="protein sequence ID" value="CAG7730199.1"/>
    <property type="molecule type" value="Genomic_DNA"/>
</dbReference>
<protein>
    <submittedName>
        <fullName evidence="1">Uncharacterized protein</fullName>
    </submittedName>
</protein>
<gene>
    <name evidence="1" type="ORF">AFUS01_LOCUS18861</name>
</gene>
<dbReference type="Proteomes" id="UP000708208">
    <property type="component" value="Unassembled WGS sequence"/>
</dbReference>
<proteinExistence type="predicted"/>
<dbReference type="AlphaFoldDB" id="A0A8J2K2T3"/>
<accession>A0A8J2K2T3</accession>
<reference evidence="1" key="1">
    <citation type="submission" date="2021-06" db="EMBL/GenBank/DDBJ databases">
        <authorList>
            <person name="Hodson N. C."/>
            <person name="Mongue J. A."/>
            <person name="Jaron S. K."/>
        </authorList>
    </citation>
    <scope>NUCLEOTIDE SEQUENCE</scope>
</reference>
<feature type="non-terminal residue" evidence="1">
    <location>
        <position position="1"/>
    </location>
</feature>